<feature type="coiled-coil region" evidence="9">
    <location>
        <begin position="417"/>
        <end position="444"/>
    </location>
</feature>
<dbReference type="SMART" id="SM00968">
    <property type="entry name" value="SMC_hinge"/>
    <property type="match status" value="1"/>
</dbReference>
<evidence type="ECO:0000256" key="1">
    <source>
        <dbReference type="ARBA" id="ARBA00004123"/>
    </source>
</evidence>
<keyword evidence="6" id="KW-0226">DNA condensation</keyword>
<accession>A0A0N5BWV0</accession>
<dbReference type="Proteomes" id="UP000046392">
    <property type="component" value="Unplaced"/>
</dbReference>
<evidence type="ECO:0000256" key="6">
    <source>
        <dbReference type="ARBA" id="ARBA00023067"/>
    </source>
</evidence>
<name>A0A0N5BWV0_STREA</name>
<dbReference type="GO" id="GO:0007076">
    <property type="term" value="P:mitotic chromosome condensation"/>
    <property type="evidence" value="ECO:0007669"/>
    <property type="project" value="TreeGrafter"/>
</dbReference>
<evidence type="ECO:0000256" key="9">
    <source>
        <dbReference type="SAM" id="Coils"/>
    </source>
</evidence>
<keyword evidence="11" id="KW-1185">Reference proteome</keyword>
<dbReference type="WBParaSite" id="SPAL_0001028800.1">
    <property type="protein sequence ID" value="SPAL_0001028800.1"/>
    <property type="gene ID" value="SPAL_0001028800"/>
</dbReference>
<dbReference type="InterPro" id="IPR003395">
    <property type="entry name" value="RecF/RecN/SMC_N"/>
</dbReference>
<evidence type="ECO:0000256" key="3">
    <source>
        <dbReference type="ARBA" id="ARBA00022741"/>
    </source>
</evidence>
<evidence type="ECO:0000259" key="10">
    <source>
        <dbReference type="SMART" id="SM00968"/>
    </source>
</evidence>
<dbReference type="SUPFAM" id="SSF52540">
    <property type="entry name" value="P-loop containing nucleoside triphosphate hydrolases"/>
    <property type="match status" value="2"/>
</dbReference>
<evidence type="ECO:0000256" key="8">
    <source>
        <dbReference type="PIRNR" id="PIRNR005719"/>
    </source>
</evidence>
<sequence length="1223" mass="144031">MKKYSELIHNSSHGNPDFARVTIFFKRIIKNREPHLFNISRYVFKDNKTKYQFCGKDSTKDKIKTYLKEQGIGLDHDRFIILQGEVENISLLKPKAEKENEDGMLEFLDDIIGTAIYKKPIEELNNGVIEMYKEVVFKKAKCNEAEHYKMILFDQVTNIVRTMRINNSIIEWEYKINCFEMVELQRKIDNIQKKLTRDINLEKELDEDEKRLDQEIKNYNERKCQNLKKIESEKTEMDKIKKEISDLTNEELKNKLKQESVTKEIDCIIETNKKLFVEIEIMTKQPKEINKKLTILKEKLENENSEINTIAQKKIIAEEEFVRKKKALYDTELNERDGKVQEEKSKLREIINDKDKLMIKLNELSFEKNYAMDAVDELKKSIKIKDDLLDSTGIEYNVWKDKLNNINNEILSEEVKHRNISEKMNSVRNEIENERKELLEFKNNYDLMISVDLEPVDKISEYLMKLNYKGFRGRLGDLCHIDKKYDIALSTLGGKLLDNYVVDTVEDAQYLINKLRVDKIGKGSFMVIDKIAVFDKMNEKRKYPLQSQRAFDLLNIFDPNIMKCFYFILRESLVVNTIDDIEPLKKALFGNFKKIVTLDGTIFENSGKITGGGRPLSGKIGAKNCISNKETTKGKEEYQARVKEKEYKLSKLQEEYNKLLNSKNSIKKILNKLNLNLETYSQKITIIKRTLETNEKSKELLKKQLSDAIDRMNEIKVDEESKRLLENQIEKCQEEIFQKEKSLNEIQNEYNTINDKILELRNNILGCLEKEYNQKLENTNLLREEISQTNKNLKKLEHKLYRTTTSLHDNEQKLDKLNNTINNLNTTEETSKNRMVKLKNLLSQSIELVNNLQNNYNNNKKYIGDLQIKKNDVSNRLSIVKISLEKDNLELHKSKKHFDKLEILKNNARYTFFKEMIFLPDDIISFSTDESFYNKNVYNAEKEFVQMLDNYEYNEENGLVYVNVKPYAIDEIENMSYGEVGNIKKKLGSLHNMSKVPIDTDIINEFIKRSNRLISSTNIFNEFKEIYDNLKNKYEKMTEIRLQEFNKGFNIISRNIKQIYQQITFGGDAEIEPIDKFDPYNYGIVFKVRPPEKCWKKIMNLSGGEKTLASLSLVFALHSFNPVPFYIMDEIDAALDFRNVRIIADYINERTQNAQFIVISLRKEMYEQCKKLLGVWKLCDSTYCLIQKLDEHKKGCNYNIFSEDHSESRKLNDIYDSLKALFT</sequence>
<keyword evidence="3" id="KW-0547">Nucleotide-binding</keyword>
<protein>
    <recommendedName>
        <fullName evidence="8">Structural maintenance of chromosomes protein</fullName>
    </recommendedName>
</protein>
<comment type="subcellular location">
    <subcellularLocation>
        <location evidence="1 8">Nucleus</location>
    </subcellularLocation>
</comment>
<dbReference type="Gene3D" id="3.40.50.300">
    <property type="entry name" value="P-loop containing nucleotide triphosphate hydrolases"/>
    <property type="match status" value="2"/>
</dbReference>
<evidence type="ECO:0000256" key="4">
    <source>
        <dbReference type="ARBA" id="ARBA00022840"/>
    </source>
</evidence>
<dbReference type="Gene3D" id="1.20.1060.20">
    <property type="match status" value="1"/>
</dbReference>
<comment type="similarity">
    <text evidence="2">Belongs to the SMC family. SMC4 subfamily.</text>
</comment>
<dbReference type="PIRSF" id="PIRSF005719">
    <property type="entry name" value="SMC"/>
    <property type="match status" value="1"/>
</dbReference>
<dbReference type="Pfam" id="PF06470">
    <property type="entry name" value="SMC_hinge"/>
    <property type="match status" value="1"/>
</dbReference>
<evidence type="ECO:0000256" key="2">
    <source>
        <dbReference type="ARBA" id="ARBA00006005"/>
    </source>
</evidence>
<evidence type="ECO:0000313" key="12">
    <source>
        <dbReference type="WBParaSite" id="SPAL_0001028800.1"/>
    </source>
</evidence>
<feature type="coiled-coil region" evidence="9">
    <location>
        <begin position="635"/>
        <end position="855"/>
    </location>
</feature>
<evidence type="ECO:0000313" key="11">
    <source>
        <dbReference type="Proteomes" id="UP000046392"/>
    </source>
</evidence>
<dbReference type="GO" id="GO:0005524">
    <property type="term" value="F:ATP binding"/>
    <property type="evidence" value="ECO:0007669"/>
    <property type="project" value="UniProtKB-KW"/>
</dbReference>
<dbReference type="InterPro" id="IPR036277">
    <property type="entry name" value="SMC_hinge_sf"/>
</dbReference>
<dbReference type="InterPro" id="IPR024704">
    <property type="entry name" value="SMC"/>
</dbReference>
<dbReference type="AlphaFoldDB" id="A0A0N5BWV0"/>
<dbReference type="InterPro" id="IPR027417">
    <property type="entry name" value="P-loop_NTPase"/>
</dbReference>
<dbReference type="Gene3D" id="3.30.70.1620">
    <property type="match status" value="1"/>
</dbReference>
<feature type="coiled-coil region" evidence="9">
    <location>
        <begin position="181"/>
        <end position="250"/>
    </location>
</feature>
<feature type="domain" description="SMC hinge" evidence="10">
    <location>
        <begin position="469"/>
        <end position="585"/>
    </location>
</feature>
<organism evidence="11 12">
    <name type="scientific">Strongyloides papillosus</name>
    <name type="common">Intestinal threadworm</name>
    <dbReference type="NCBI Taxonomy" id="174720"/>
    <lineage>
        <taxon>Eukaryota</taxon>
        <taxon>Metazoa</taxon>
        <taxon>Ecdysozoa</taxon>
        <taxon>Nematoda</taxon>
        <taxon>Chromadorea</taxon>
        <taxon>Rhabditida</taxon>
        <taxon>Tylenchina</taxon>
        <taxon>Panagrolaimomorpha</taxon>
        <taxon>Strongyloidoidea</taxon>
        <taxon>Strongyloididae</taxon>
        <taxon>Strongyloides</taxon>
    </lineage>
</organism>
<dbReference type="GO" id="GO:0005634">
    <property type="term" value="C:nucleus"/>
    <property type="evidence" value="ECO:0007669"/>
    <property type="project" value="UniProtKB-SubCell"/>
</dbReference>
<reference evidence="12" key="1">
    <citation type="submission" date="2017-02" db="UniProtKB">
        <authorList>
            <consortium name="WormBaseParasite"/>
        </authorList>
    </citation>
    <scope>IDENTIFICATION</scope>
</reference>
<keyword evidence="4" id="KW-0067">ATP-binding</keyword>
<feature type="coiled-coil region" evidence="9">
    <location>
        <begin position="290"/>
        <end position="360"/>
    </location>
</feature>
<dbReference type="GO" id="GO:0016887">
    <property type="term" value="F:ATP hydrolysis activity"/>
    <property type="evidence" value="ECO:0007669"/>
    <property type="project" value="InterPro"/>
</dbReference>
<dbReference type="STRING" id="174720.A0A0N5BWV0"/>
<keyword evidence="7 8" id="KW-0539">Nucleus</keyword>
<dbReference type="PANTHER" id="PTHR18937">
    <property type="entry name" value="STRUCTURAL MAINTENANCE OF CHROMOSOMES SMC FAMILY MEMBER"/>
    <property type="match status" value="1"/>
</dbReference>
<dbReference type="InterPro" id="IPR010935">
    <property type="entry name" value="SMC_hinge"/>
</dbReference>
<dbReference type="GO" id="GO:0000796">
    <property type="term" value="C:condensin complex"/>
    <property type="evidence" value="ECO:0007669"/>
    <property type="project" value="TreeGrafter"/>
</dbReference>
<proteinExistence type="inferred from homology"/>
<dbReference type="SUPFAM" id="SSF75553">
    <property type="entry name" value="Smc hinge domain"/>
    <property type="match status" value="1"/>
</dbReference>
<evidence type="ECO:0000256" key="5">
    <source>
        <dbReference type="ARBA" id="ARBA00023054"/>
    </source>
</evidence>
<keyword evidence="5 9" id="KW-0175">Coiled coil</keyword>
<dbReference type="PANTHER" id="PTHR18937:SF172">
    <property type="entry name" value="STRUCTURAL MAINTENANCE OF CHROMOSOMES PROTEIN"/>
    <property type="match status" value="1"/>
</dbReference>
<evidence type="ECO:0000256" key="7">
    <source>
        <dbReference type="ARBA" id="ARBA00023242"/>
    </source>
</evidence>
<dbReference type="Pfam" id="PF02463">
    <property type="entry name" value="SMC_N"/>
    <property type="match status" value="1"/>
</dbReference>